<name>A0AAN0JJS5_AMPQE</name>
<feature type="coiled-coil region" evidence="1">
    <location>
        <begin position="35"/>
        <end position="73"/>
    </location>
</feature>
<reference evidence="5" key="1">
    <citation type="journal article" date="2010" name="Nature">
        <title>The Amphimedon queenslandica genome and the evolution of animal complexity.</title>
        <authorList>
            <person name="Srivastava M."/>
            <person name="Simakov O."/>
            <person name="Chapman J."/>
            <person name="Fahey B."/>
            <person name="Gauthier M.E."/>
            <person name="Mitros T."/>
            <person name="Richards G.S."/>
            <person name="Conaco C."/>
            <person name="Dacre M."/>
            <person name="Hellsten U."/>
            <person name="Larroux C."/>
            <person name="Putnam N.H."/>
            <person name="Stanke M."/>
            <person name="Adamska M."/>
            <person name="Darling A."/>
            <person name="Degnan S.M."/>
            <person name="Oakley T.H."/>
            <person name="Plachetzki D.C."/>
            <person name="Zhai Y."/>
            <person name="Adamski M."/>
            <person name="Calcino A."/>
            <person name="Cummins S.F."/>
            <person name="Goodstein D.M."/>
            <person name="Harris C."/>
            <person name="Jackson D.J."/>
            <person name="Leys S.P."/>
            <person name="Shu S."/>
            <person name="Woodcroft B.J."/>
            <person name="Vervoort M."/>
            <person name="Kosik K.S."/>
            <person name="Manning G."/>
            <person name="Degnan B.M."/>
            <person name="Rokhsar D.S."/>
        </authorList>
    </citation>
    <scope>NUCLEOTIDE SEQUENCE [LARGE SCALE GENOMIC DNA]</scope>
</reference>
<keyword evidence="3" id="KW-0812">Transmembrane</keyword>
<evidence type="ECO:0000256" key="3">
    <source>
        <dbReference type="SAM" id="Phobius"/>
    </source>
</evidence>
<dbReference type="GeneID" id="109585540"/>
<reference evidence="4" key="2">
    <citation type="submission" date="2024-06" db="UniProtKB">
        <authorList>
            <consortium name="EnsemblMetazoa"/>
        </authorList>
    </citation>
    <scope>IDENTIFICATION</scope>
</reference>
<evidence type="ECO:0000313" key="4">
    <source>
        <dbReference type="EnsemblMetazoa" id="XP_019857224.1"/>
    </source>
</evidence>
<keyword evidence="1" id="KW-0175">Coiled coil</keyword>
<feature type="compositionally biased region" description="Polar residues" evidence="2">
    <location>
        <begin position="93"/>
        <end position="104"/>
    </location>
</feature>
<evidence type="ECO:0000256" key="1">
    <source>
        <dbReference type="SAM" id="Coils"/>
    </source>
</evidence>
<organism evidence="4 5">
    <name type="scientific">Amphimedon queenslandica</name>
    <name type="common">Sponge</name>
    <dbReference type="NCBI Taxonomy" id="400682"/>
    <lineage>
        <taxon>Eukaryota</taxon>
        <taxon>Metazoa</taxon>
        <taxon>Porifera</taxon>
        <taxon>Demospongiae</taxon>
        <taxon>Heteroscleromorpha</taxon>
        <taxon>Haplosclerida</taxon>
        <taxon>Niphatidae</taxon>
        <taxon>Amphimedon</taxon>
    </lineage>
</organism>
<dbReference type="KEGG" id="aqu:109585540"/>
<sequence>MDLKENTCSLEQKLGELQNNESYLKGQLEMKDKIIRVAIMEKEKMDDKMRNLKEQQQKEIKTFQDKILSLRLQLLQNQGGTASKETAIEKETTNQPVPIPQQQEYDPHTENISVSNSEITLTTPVLKHAKKFKFKILSYHYHCIMLLLILLLQFYYDYR</sequence>
<feature type="transmembrane region" description="Helical" evidence="3">
    <location>
        <begin position="136"/>
        <end position="156"/>
    </location>
</feature>
<keyword evidence="5" id="KW-1185">Reference proteome</keyword>
<evidence type="ECO:0000256" key="2">
    <source>
        <dbReference type="SAM" id="MobiDB-lite"/>
    </source>
</evidence>
<proteinExistence type="predicted"/>
<dbReference type="AlphaFoldDB" id="A0AAN0JJS5"/>
<keyword evidence="3" id="KW-1133">Transmembrane helix</keyword>
<protein>
    <submittedName>
        <fullName evidence="4">Uncharacterized protein</fullName>
    </submittedName>
</protein>
<dbReference type="EnsemblMetazoa" id="XM_020001665.1">
    <property type="protein sequence ID" value="XP_019857224.1"/>
    <property type="gene ID" value="LOC109585540"/>
</dbReference>
<feature type="region of interest" description="Disordered" evidence="2">
    <location>
        <begin position="82"/>
        <end position="104"/>
    </location>
</feature>
<evidence type="ECO:0000313" key="5">
    <source>
        <dbReference type="Proteomes" id="UP000007879"/>
    </source>
</evidence>
<keyword evidence="3" id="KW-0472">Membrane</keyword>
<dbReference type="RefSeq" id="XP_019857224.1">
    <property type="nucleotide sequence ID" value="XM_020001665.1"/>
</dbReference>
<accession>A0AAN0JJS5</accession>
<dbReference type="Proteomes" id="UP000007879">
    <property type="component" value="Unassembled WGS sequence"/>
</dbReference>